<evidence type="ECO:0000313" key="4">
    <source>
        <dbReference type="Proteomes" id="UP000317243"/>
    </source>
</evidence>
<feature type="compositionally biased region" description="Polar residues" evidence="1">
    <location>
        <begin position="283"/>
        <end position="301"/>
    </location>
</feature>
<proteinExistence type="predicted"/>
<feature type="region of interest" description="Disordered" evidence="1">
    <location>
        <begin position="246"/>
        <end position="315"/>
    </location>
</feature>
<gene>
    <name evidence="3" type="ORF">KOR42_51230</name>
</gene>
<feature type="compositionally biased region" description="Basic residues" evidence="1">
    <location>
        <begin position="252"/>
        <end position="262"/>
    </location>
</feature>
<dbReference type="EMBL" id="SIHI01000065">
    <property type="protein sequence ID" value="TWT39844.1"/>
    <property type="molecule type" value="Genomic_DNA"/>
</dbReference>
<dbReference type="AlphaFoldDB" id="A0A5C5VMH7"/>
<reference evidence="3 4" key="1">
    <citation type="submission" date="2019-02" db="EMBL/GenBank/DDBJ databases">
        <title>Deep-cultivation of Planctomycetes and their phenomic and genomic characterization uncovers novel biology.</title>
        <authorList>
            <person name="Wiegand S."/>
            <person name="Jogler M."/>
            <person name="Boedeker C."/>
            <person name="Pinto D."/>
            <person name="Vollmers J."/>
            <person name="Rivas-Marin E."/>
            <person name="Kohn T."/>
            <person name="Peeters S.H."/>
            <person name="Heuer A."/>
            <person name="Rast P."/>
            <person name="Oberbeckmann S."/>
            <person name="Bunk B."/>
            <person name="Jeske O."/>
            <person name="Meyerdierks A."/>
            <person name="Storesund J.E."/>
            <person name="Kallscheuer N."/>
            <person name="Luecker S."/>
            <person name="Lage O.M."/>
            <person name="Pohl T."/>
            <person name="Merkel B.J."/>
            <person name="Hornburger P."/>
            <person name="Mueller R.-W."/>
            <person name="Bruemmer F."/>
            <person name="Labrenz M."/>
            <person name="Spormann A.M."/>
            <person name="Op Den Camp H."/>
            <person name="Overmann J."/>
            <person name="Amann R."/>
            <person name="Jetten M.S.M."/>
            <person name="Mascher T."/>
            <person name="Medema M.H."/>
            <person name="Devos D.P."/>
            <person name="Kaster A.-K."/>
            <person name="Ovreas L."/>
            <person name="Rohde M."/>
            <person name="Galperin M.Y."/>
            <person name="Jogler C."/>
        </authorList>
    </citation>
    <scope>NUCLEOTIDE SEQUENCE [LARGE SCALE GENOMIC DNA]</scope>
    <source>
        <strain evidence="3 4">KOR42</strain>
    </source>
</reference>
<sequence length="315" mass="33902" precursor="true">MSGDSQILSALSCLVLLAASLSSPVLGQVSGADSGEVVADDPSEPTTDSPETPETPNPLFLAVNELLDAGFQKGPVEASILEAIYNRQRAKLGGESSLLDYAYSIVLRKNFQATEGAAKLQEAASASEPVLLAREELIRQQIEKGKYSSAITELEGLAEAIRSIPHDSPQFAQAMKSAYWTGIAIDFLQNSLGNASISAEAQLLEARLSENLKDRYSLYFRSGLGDAALTRRSLLAAIEKTKSAIVESPKPKSLRKQKKRANKSPSSKSNSKRNSTSSGTSPQTMSLTSMPKSPRCRNSTPPLWKPKIPFRPTSF</sequence>
<feature type="region of interest" description="Disordered" evidence="1">
    <location>
        <begin position="32"/>
        <end position="56"/>
    </location>
</feature>
<feature type="chain" id="PRO_5023001788" evidence="2">
    <location>
        <begin position="28"/>
        <end position="315"/>
    </location>
</feature>
<keyword evidence="4" id="KW-1185">Reference proteome</keyword>
<organism evidence="3 4">
    <name type="scientific">Thalassoglobus neptunius</name>
    <dbReference type="NCBI Taxonomy" id="1938619"/>
    <lineage>
        <taxon>Bacteria</taxon>
        <taxon>Pseudomonadati</taxon>
        <taxon>Planctomycetota</taxon>
        <taxon>Planctomycetia</taxon>
        <taxon>Planctomycetales</taxon>
        <taxon>Planctomycetaceae</taxon>
        <taxon>Thalassoglobus</taxon>
    </lineage>
</organism>
<dbReference type="Proteomes" id="UP000317243">
    <property type="component" value="Unassembled WGS sequence"/>
</dbReference>
<name>A0A5C5VMH7_9PLAN</name>
<protein>
    <submittedName>
        <fullName evidence="3">Uncharacterized protein</fullName>
    </submittedName>
</protein>
<feature type="compositionally biased region" description="Low complexity" evidence="1">
    <location>
        <begin position="44"/>
        <end position="54"/>
    </location>
</feature>
<feature type="compositionally biased region" description="Low complexity" evidence="1">
    <location>
        <begin position="263"/>
        <end position="282"/>
    </location>
</feature>
<comment type="caution">
    <text evidence="3">The sequence shown here is derived from an EMBL/GenBank/DDBJ whole genome shotgun (WGS) entry which is preliminary data.</text>
</comment>
<evidence type="ECO:0000313" key="3">
    <source>
        <dbReference type="EMBL" id="TWT39844.1"/>
    </source>
</evidence>
<accession>A0A5C5VMH7</accession>
<dbReference type="RefSeq" id="WP_146512407.1">
    <property type="nucleotide sequence ID" value="NZ_SIHI01000065.1"/>
</dbReference>
<evidence type="ECO:0000256" key="2">
    <source>
        <dbReference type="SAM" id="SignalP"/>
    </source>
</evidence>
<feature type="signal peptide" evidence="2">
    <location>
        <begin position="1"/>
        <end position="27"/>
    </location>
</feature>
<evidence type="ECO:0000256" key="1">
    <source>
        <dbReference type="SAM" id="MobiDB-lite"/>
    </source>
</evidence>
<keyword evidence="2" id="KW-0732">Signal</keyword>